<evidence type="ECO:0000313" key="1">
    <source>
        <dbReference type="EMBL" id="QNL31453.1"/>
    </source>
</evidence>
<sequence length="115" mass="13293">MSRFNLRGVMLSFEEFQGTSKKELLSFEEFQSHVLEIFNASKEECKFCSSSYHFLALINYTGCQWLFFTVKYSIDPDACSYGRWSVVKEKDKGSDSLVEAIEIVSQKTEIAVFKK</sequence>
<accession>A0A7G9A3Y0</accession>
<reference evidence="1" key="1">
    <citation type="submission" date="2020-07" db="EMBL/GenBank/DDBJ databases">
        <title>Dissolved microcystin release linked to lysis of a Microcystis spp. bloom in Lake Erie (USA) attributed to a novel cyanophage.</title>
        <authorList>
            <person name="McKindles K.M."/>
            <person name="Manes M.A."/>
            <person name="DeMarco J.R."/>
            <person name="McClure A."/>
            <person name="McKay R.M."/>
            <person name="Davis T.W."/>
            <person name="Bullerjahn G.S."/>
        </authorList>
    </citation>
    <scope>NUCLEOTIDE SEQUENCE</scope>
</reference>
<organism evidence="1">
    <name type="scientific">Bacteriophage sp</name>
    <dbReference type="NCBI Taxonomy" id="38018"/>
    <lineage>
        <taxon>Viruses</taxon>
    </lineage>
</organism>
<protein>
    <submittedName>
        <fullName evidence="1">Uncharacterized protein</fullName>
    </submittedName>
</protein>
<proteinExistence type="predicted"/>
<name>A0A7G9A3Y0_9VIRU</name>
<dbReference type="EMBL" id="MT840185">
    <property type="protein sequence ID" value="QNL31453.1"/>
    <property type="molecule type" value="Genomic_DNA"/>
</dbReference>